<dbReference type="EMBL" id="MJEH01000011">
    <property type="protein sequence ID" value="OEH93631.1"/>
    <property type="molecule type" value="Genomic_DNA"/>
</dbReference>
<keyword evidence="3" id="KW-1185">Reference proteome</keyword>
<dbReference type="AlphaFoldDB" id="A0A1E5LHU2"/>
<keyword evidence="1" id="KW-0812">Transmembrane</keyword>
<proteinExistence type="predicted"/>
<feature type="transmembrane region" description="Helical" evidence="1">
    <location>
        <begin position="44"/>
        <end position="61"/>
    </location>
</feature>
<comment type="caution">
    <text evidence="2">The sequence shown here is derived from an EMBL/GenBank/DDBJ whole genome shotgun (WGS) entry which is preliminary data.</text>
</comment>
<evidence type="ECO:0000313" key="2">
    <source>
        <dbReference type="EMBL" id="OEH93631.1"/>
    </source>
</evidence>
<name>A0A1E5LHU2_9BACI</name>
<organism evidence="2 3">
    <name type="scientific">Bacillus solimangrovi</name>
    <dbReference type="NCBI Taxonomy" id="1305675"/>
    <lineage>
        <taxon>Bacteria</taxon>
        <taxon>Bacillati</taxon>
        <taxon>Bacillota</taxon>
        <taxon>Bacilli</taxon>
        <taxon>Bacillales</taxon>
        <taxon>Bacillaceae</taxon>
        <taxon>Bacillus</taxon>
    </lineage>
</organism>
<sequence length="193" mass="22895">MLLGTYFYDIYDVATSSTAWITIIEYTFILLIIAFIVTRYDKNYVRKIAICVSLLFVYVMLTNRLLFADISYSSALFPFFFITLTQIFKLWNENKNIKQLILYLLVWFVFVPSLFIIFDQRLTTTGQMEHDVNEYLNESSMFQNREIQSLNIVSVSLVTSYARVVFKDEPNFVYLIFDRGSTVEFLQKKELWN</sequence>
<feature type="transmembrane region" description="Helical" evidence="1">
    <location>
        <begin position="67"/>
        <end position="88"/>
    </location>
</feature>
<dbReference type="Proteomes" id="UP000095209">
    <property type="component" value="Unassembled WGS sequence"/>
</dbReference>
<evidence type="ECO:0000313" key="3">
    <source>
        <dbReference type="Proteomes" id="UP000095209"/>
    </source>
</evidence>
<feature type="transmembrane region" description="Helical" evidence="1">
    <location>
        <begin position="100"/>
        <end position="118"/>
    </location>
</feature>
<reference evidence="2 3" key="1">
    <citation type="submission" date="2016-08" db="EMBL/GenBank/DDBJ databases">
        <title>Genome of Bacillus solimangrovi GH2-4.</title>
        <authorList>
            <person name="Lim S."/>
            <person name="Kim B.-C."/>
        </authorList>
    </citation>
    <scope>NUCLEOTIDE SEQUENCE [LARGE SCALE GENOMIC DNA]</scope>
    <source>
        <strain evidence="2 3">GH2-4</strain>
    </source>
</reference>
<accession>A0A1E5LHU2</accession>
<evidence type="ECO:0000256" key="1">
    <source>
        <dbReference type="SAM" id="Phobius"/>
    </source>
</evidence>
<protein>
    <submittedName>
        <fullName evidence="2">Uncharacterized protein</fullName>
    </submittedName>
</protein>
<gene>
    <name evidence="2" type="ORF">BFG57_01195</name>
</gene>
<dbReference type="STRING" id="1305675.BFG57_01195"/>
<keyword evidence="1" id="KW-1133">Transmembrane helix</keyword>
<keyword evidence="1" id="KW-0472">Membrane</keyword>
<feature type="transmembrane region" description="Helical" evidence="1">
    <location>
        <begin position="20"/>
        <end position="37"/>
    </location>
</feature>